<evidence type="ECO:0000259" key="1">
    <source>
        <dbReference type="Pfam" id="PF07883"/>
    </source>
</evidence>
<dbReference type="Gene3D" id="2.60.120.10">
    <property type="entry name" value="Jelly Rolls"/>
    <property type="match status" value="1"/>
</dbReference>
<dbReference type="PANTHER" id="PTHR36440">
    <property type="entry name" value="PUTATIVE (AFU_ORTHOLOGUE AFUA_8G07350)-RELATED"/>
    <property type="match status" value="1"/>
</dbReference>
<reference evidence="2 3" key="1">
    <citation type="submission" date="2016-02" db="EMBL/GenBank/DDBJ databases">
        <title>Genome sequence of Halalkalicoccus paucihalophilus DSM 24557.</title>
        <authorList>
            <person name="Poehlein A."/>
            <person name="Daniel R."/>
        </authorList>
    </citation>
    <scope>NUCLEOTIDE SEQUENCE [LARGE SCALE GENOMIC DNA]</scope>
    <source>
        <strain evidence="2 3">DSM 24557</strain>
    </source>
</reference>
<dbReference type="EMBL" id="LTAZ01000012">
    <property type="protein sequence ID" value="KYH24711.1"/>
    <property type="molecule type" value="Genomic_DNA"/>
</dbReference>
<dbReference type="AlphaFoldDB" id="A0A151AAJ8"/>
<proteinExistence type="predicted"/>
<gene>
    <name evidence="2" type="ORF">HAPAU_30870</name>
</gene>
<dbReference type="PANTHER" id="PTHR36440:SF1">
    <property type="entry name" value="PUTATIVE (AFU_ORTHOLOGUE AFUA_8G07350)-RELATED"/>
    <property type="match status" value="1"/>
</dbReference>
<dbReference type="InterPro" id="IPR053146">
    <property type="entry name" value="QDO-like"/>
</dbReference>
<feature type="domain" description="Cupin type-2" evidence="1">
    <location>
        <begin position="39"/>
        <end position="107"/>
    </location>
</feature>
<dbReference type="InterPro" id="IPR013096">
    <property type="entry name" value="Cupin_2"/>
</dbReference>
<keyword evidence="3" id="KW-1185">Reference proteome</keyword>
<protein>
    <submittedName>
        <fullName evidence="2">Cupin domain protein</fullName>
    </submittedName>
</protein>
<comment type="caution">
    <text evidence="2">The sequence shown here is derived from an EMBL/GenBank/DDBJ whole genome shotgun (WGS) entry which is preliminary data.</text>
</comment>
<dbReference type="Pfam" id="PF07883">
    <property type="entry name" value="Cupin_2"/>
    <property type="match status" value="1"/>
</dbReference>
<dbReference type="InterPro" id="IPR014710">
    <property type="entry name" value="RmlC-like_jellyroll"/>
</dbReference>
<evidence type="ECO:0000313" key="3">
    <source>
        <dbReference type="Proteomes" id="UP000075321"/>
    </source>
</evidence>
<dbReference type="InterPro" id="IPR011051">
    <property type="entry name" value="RmlC_Cupin_sf"/>
</dbReference>
<dbReference type="SUPFAM" id="SSF51182">
    <property type="entry name" value="RmlC-like cupins"/>
    <property type="match status" value="1"/>
</dbReference>
<name>A0A151AAJ8_9EURY</name>
<accession>A0A151AAJ8</accession>
<dbReference type="RefSeq" id="WP_211263594.1">
    <property type="nucleotide sequence ID" value="NZ_LTAZ01000012.1"/>
</dbReference>
<dbReference type="OrthoDB" id="307518at2157"/>
<sequence length="164" mass="18692">MISSQDTSVEKYDIDLGKLGAKLEIARTENKANVAIVEHTLPPHTLAAPLHRHSREDEISYVLEGKMTVLAGDEIWTVPANEATLKGRNTWHTFWNANDEPLRFLEIIAPSEFSEFFEEISHVYPVDPADEEALAHFEEICERYGFKADLESIPKLCEEHDLQM</sequence>
<organism evidence="2 3">
    <name type="scientific">Halalkalicoccus paucihalophilus</name>
    <dbReference type="NCBI Taxonomy" id="1008153"/>
    <lineage>
        <taxon>Archaea</taxon>
        <taxon>Methanobacteriati</taxon>
        <taxon>Methanobacteriota</taxon>
        <taxon>Stenosarchaea group</taxon>
        <taxon>Halobacteria</taxon>
        <taxon>Halobacteriales</taxon>
        <taxon>Halococcaceae</taxon>
        <taxon>Halalkalicoccus</taxon>
    </lineage>
</organism>
<dbReference type="PATRIC" id="fig|1008153.3.peg.3212"/>
<evidence type="ECO:0000313" key="2">
    <source>
        <dbReference type="EMBL" id="KYH24711.1"/>
    </source>
</evidence>
<dbReference type="Proteomes" id="UP000075321">
    <property type="component" value="Unassembled WGS sequence"/>
</dbReference>